<dbReference type="EMBL" id="CP147404">
    <property type="protein sequence ID" value="WXB92017.1"/>
    <property type="molecule type" value="Genomic_DNA"/>
</dbReference>
<evidence type="ECO:0008006" key="4">
    <source>
        <dbReference type="Google" id="ProtNLM"/>
    </source>
</evidence>
<feature type="transmembrane region" description="Helical" evidence="1">
    <location>
        <begin position="15"/>
        <end position="37"/>
    </location>
</feature>
<organism evidence="2 3">
    <name type="scientific">Bacillus kandeliae</name>
    <dbReference type="NCBI Taxonomy" id="3129297"/>
    <lineage>
        <taxon>Bacteria</taxon>
        <taxon>Bacillati</taxon>
        <taxon>Bacillota</taxon>
        <taxon>Bacilli</taxon>
        <taxon>Bacillales</taxon>
        <taxon>Bacillaceae</taxon>
        <taxon>Bacillus</taxon>
    </lineage>
</organism>
<dbReference type="Proteomes" id="UP001387364">
    <property type="component" value="Chromosome"/>
</dbReference>
<keyword evidence="1" id="KW-1133">Transmembrane helix</keyword>
<dbReference type="RefSeq" id="WP_338750069.1">
    <property type="nucleotide sequence ID" value="NZ_CP147404.1"/>
</dbReference>
<keyword evidence="3" id="KW-1185">Reference proteome</keyword>
<evidence type="ECO:0000256" key="1">
    <source>
        <dbReference type="SAM" id="Phobius"/>
    </source>
</evidence>
<keyword evidence="1" id="KW-0812">Transmembrane</keyword>
<sequence>MWKNNEKGFSLAESLLSLSAVLILTILILPLLLQMIGQSKALWEREKAMRILFEEGEKRLREGNSFTYVYVEEGEEYKISWEARAVACVEVSGKQFCIQQQ</sequence>
<name>A0ABZ2N409_9BACI</name>
<accession>A0ABZ2N409</accession>
<keyword evidence="1" id="KW-0472">Membrane</keyword>
<evidence type="ECO:0000313" key="2">
    <source>
        <dbReference type="EMBL" id="WXB92017.1"/>
    </source>
</evidence>
<proteinExistence type="predicted"/>
<evidence type="ECO:0000313" key="3">
    <source>
        <dbReference type="Proteomes" id="UP001387364"/>
    </source>
</evidence>
<protein>
    <recommendedName>
        <fullName evidence="4">Competence protein ComG</fullName>
    </recommendedName>
</protein>
<reference evidence="2 3" key="1">
    <citation type="submission" date="2024-02" db="EMBL/GenBank/DDBJ databases">
        <title>Seven novel Bacillus-like species.</title>
        <authorList>
            <person name="Liu G."/>
        </authorList>
    </citation>
    <scope>NUCLEOTIDE SEQUENCE [LARGE SCALE GENOMIC DNA]</scope>
    <source>
        <strain evidence="2 3">FJAT-52991</strain>
    </source>
</reference>
<gene>
    <name evidence="2" type="ORF">WDJ61_12200</name>
</gene>